<dbReference type="AlphaFoldDB" id="A0A816GQ64"/>
<feature type="non-terminal residue" evidence="1">
    <location>
        <position position="46"/>
    </location>
</feature>
<organism evidence="1 3">
    <name type="scientific">Didymodactylos carnosus</name>
    <dbReference type="NCBI Taxonomy" id="1234261"/>
    <lineage>
        <taxon>Eukaryota</taxon>
        <taxon>Metazoa</taxon>
        <taxon>Spiralia</taxon>
        <taxon>Gnathifera</taxon>
        <taxon>Rotifera</taxon>
        <taxon>Eurotatoria</taxon>
        <taxon>Bdelloidea</taxon>
        <taxon>Philodinida</taxon>
        <taxon>Philodinidae</taxon>
        <taxon>Didymodactylos</taxon>
    </lineage>
</organism>
<dbReference type="EMBL" id="CAJNOQ010063898">
    <property type="protein sequence ID" value="CAF1676527.1"/>
    <property type="molecule type" value="Genomic_DNA"/>
</dbReference>
<gene>
    <name evidence="1" type="ORF">GPM918_LOCUS46487</name>
    <name evidence="2" type="ORF">SRO942_LOCUS50748</name>
</gene>
<dbReference type="EMBL" id="CAJOBC010147791">
    <property type="protein sequence ID" value="CAF4665495.1"/>
    <property type="molecule type" value="Genomic_DNA"/>
</dbReference>
<evidence type="ECO:0000313" key="3">
    <source>
        <dbReference type="Proteomes" id="UP000663829"/>
    </source>
</evidence>
<keyword evidence="3" id="KW-1185">Reference proteome</keyword>
<reference evidence="1" key="1">
    <citation type="submission" date="2021-02" db="EMBL/GenBank/DDBJ databases">
        <authorList>
            <person name="Nowell W R."/>
        </authorList>
    </citation>
    <scope>NUCLEOTIDE SEQUENCE</scope>
</reference>
<comment type="caution">
    <text evidence="1">The sequence shown here is derived from an EMBL/GenBank/DDBJ whole genome shotgun (WGS) entry which is preliminary data.</text>
</comment>
<sequence>MSESTKSKAAKILEAEEKVQEVLAHISQQQLLPIRSKSERNRYETW</sequence>
<evidence type="ECO:0000313" key="2">
    <source>
        <dbReference type="EMBL" id="CAF4665495.1"/>
    </source>
</evidence>
<dbReference type="OrthoDB" id="7482440at2759"/>
<accession>A0A816GQ64</accession>
<name>A0A816GQ64_9BILA</name>
<protein>
    <submittedName>
        <fullName evidence="1">Uncharacterized protein</fullName>
    </submittedName>
</protein>
<proteinExistence type="predicted"/>
<dbReference type="Proteomes" id="UP000663829">
    <property type="component" value="Unassembled WGS sequence"/>
</dbReference>
<evidence type="ECO:0000313" key="1">
    <source>
        <dbReference type="EMBL" id="CAF1676527.1"/>
    </source>
</evidence>
<dbReference type="Proteomes" id="UP000681722">
    <property type="component" value="Unassembled WGS sequence"/>
</dbReference>